<keyword evidence="2 7" id="KW-0560">Oxidoreductase</keyword>
<reference evidence="7 8" key="1">
    <citation type="submission" date="2017-04" db="EMBL/GenBank/DDBJ databases">
        <title>Bacillus krulwichiae AM31D Genome sequencing and assembly.</title>
        <authorList>
            <person name="Krulwich T.A."/>
            <person name="Anastor L."/>
            <person name="Ehrlich R."/>
            <person name="Ehrlich G.D."/>
            <person name="Janto B."/>
        </authorList>
    </citation>
    <scope>NUCLEOTIDE SEQUENCE [LARGE SCALE GENOMIC DNA]</scope>
    <source>
        <strain evidence="7 8">AM31D</strain>
    </source>
</reference>
<sequence length="382" mass="42755">MMHLHKCNTQEERRKIVKQVASAFAERAQKHDEENSFPVENIEDLKQIGYTSLAVPKSYGGQGLSISEWLPLQEIIAEADGSTALSIGWHMGLTTQIGERSNWPHHIRERILKKIVTNHSLINAAASEPETGSPTRGGKPTTRALKKNDYWIITGRKSFTSMAPALDYFIVSATLEDEQVGNFLIPKSQTGVEIIETWNTIAMRGTASHDLHLNQVTLPNEYFLEMIQPGSKRPAGWLLHIPACYLGIAQAAQNFAIDFANSYAPNSLNSPIKDLPTVQMKIGENEADLIQSRYFLYGVAEKWDRSTDEDRMLMQAELGAAKYQIVNAAVQIVDRAMRVVGAQSLFKEHALQRFYRDVRAGLHNPPMDDRTLTTLGINALKE</sequence>
<feature type="domain" description="Acyl-CoA oxidase/dehydrogenase middle" evidence="4">
    <location>
        <begin position="125"/>
        <end position="216"/>
    </location>
</feature>
<dbReference type="CDD" id="cd00567">
    <property type="entry name" value="ACAD"/>
    <property type="match status" value="1"/>
</dbReference>
<dbReference type="GO" id="GO:0003995">
    <property type="term" value="F:acyl-CoA dehydrogenase activity"/>
    <property type="evidence" value="ECO:0007669"/>
    <property type="project" value="TreeGrafter"/>
</dbReference>
<organism evidence="7 8">
    <name type="scientific">Halalkalibacter krulwichiae</name>
    <dbReference type="NCBI Taxonomy" id="199441"/>
    <lineage>
        <taxon>Bacteria</taxon>
        <taxon>Bacillati</taxon>
        <taxon>Bacillota</taxon>
        <taxon>Bacilli</taxon>
        <taxon>Bacillales</taxon>
        <taxon>Bacillaceae</taxon>
        <taxon>Halalkalibacter</taxon>
    </lineage>
</organism>
<accession>A0A1X9M7T7</accession>
<dbReference type="Pfam" id="PF02770">
    <property type="entry name" value="Acyl-CoA_dh_M"/>
    <property type="match status" value="1"/>
</dbReference>
<evidence type="ECO:0000313" key="8">
    <source>
        <dbReference type="Proteomes" id="UP000193006"/>
    </source>
</evidence>
<evidence type="ECO:0000259" key="4">
    <source>
        <dbReference type="Pfam" id="PF02770"/>
    </source>
</evidence>
<dbReference type="InterPro" id="IPR037069">
    <property type="entry name" value="AcylCoA_DH/ox_N_sf"/>
</dbReference>
<dbReference type="Gene3D" id="1.10.540.10">
    <property type="entry name" value="Acyl-CoA dehydrogenase/oxidase, N-terminal domain"/>
    <property type="match status" value="1"/>
</dbReference>
<evidence type="ECO:0000313" key="7">
    <source>
        <dbReference type="EMBL" id="ARK29499.1"/>
    </source>
</evidence>
<dbReference type="InterPro" id="IPR046373">
    <property type="entry name" value="Acyl-CoA_Oxase/DH_mid-dom_sf"/>
</dbReference>
<evidence type="ECO:0000259" key="5">
    <source>
        <dbReference type="Pfam" id="PF02771"/>
    </source>
</evidence>
<dbReference type="KEGG" id="bkw:BkAM31D_06300"/>
<feature type="domain" description="Acyl-CoA dehydrogenase C-terminal" evidence="6">
    <location>
        <begin position="242"/>
        <end position="361"/>
    </location>
</feature>
<evidence type="ECO:0000256" key="3">
    <source>
        <dbReference type="SAM" id="MobiDB-lite"/>
    </source>
</evidence>
<dbReference type="PANTHER" id="PTHR43884">
    <property type="entry name" value="ACYL-COA DEHYDROGENASE"/>
    <property type="match status" value="1"/>
</dbReference>
<name>A0A1X9M7T7_9BACI</name>
<feature type="region of interest" description="Disordered" evidence="3">
    <location>
        <begin position="123"/>
        <end position="142"/>
    </location>
</feature>
<dbReference type="GO" id="GO:0050660">
    <property type="term" value="F:flavin adenine dinucleotide binding"/>
    <property type="evidence" value="ECO:0007669"/>
    <property type="project" value="InterPro"/>
</dbReference>
<evidence type="ECO:0000256" key="2">
    <source>
        <dbReference type="ARBA" id="ARBA00023002"/>
    </source>
</evidence>
<proteinExistence type="predicted"/>
<keyword evidence="8" id="KW-1185">Reference proteome</keyword>
<evidence type="ECO:0000259" key="6">
    <source>
        <dbReference type="Pfam" id="PF08028"/>
    </source>
</evidence>
<dbReference type="PIRSF" id="PIRSF016578">
    <property type="entry name" value="HsaA"/>
    <property type="match status" value="1"/>
</dbReference>
<dbReference type="PANTHER" id="PTHR43884:SF25">
    <property type="entry name" value="ACYL-COA DEHYDROGENASE YDBM-RELATED"/>
    <property type="match status" value="1"/>
</dbReference>
<dbReference type="RefSeq" id="WP_306807452.1">
    <property type="nucleotide sequence ID" value="NZ_CP020814.1"/>
</dbReference>
<dbReference type="EMBL" id="CP020814">
    <property type="protein sequence ID" value="ARK29499.1"/>
    <property type="molecule type" value="Genomic_DNA"/>
</dbReference>
<gene>
    <name evidence="7" type="primary">ydbM</name>
    <name evidence="7" type="ORF">BkAM31D_06300</name>
</gene>
<dbReference type="Pfam" id="PF02771">
    <property type="entry name" value="Acyl-CoA_dh_N"/>
    <property type="match status" value="1"/>
</dbReference>
<dbReference type="InterPro" id="IPR036250">
    <property type="entry name" value="AcylCo_DH-like_C"/>
</dbReference>
<dbReference type="Gene3D" id="2.40.110.10">
    <property type="entry name" value="Butyryl-CoA Dehydrogenase, subunit A, domain 2"/>
    <property type="match status" value="1"/>
</dbReference>
<dbReference type="InterPro" id="IPR013107">
    <property type="entry name" value="Acyl-CoA_DH_C"/>
</dbReference>
<dbReference type="STRING" id="199441.BkAM31D_06300"/>
<dbReference type="Pfam" id="PF08028">
    <property type="entry name" value="Acyl-CoA_dh_2"/>
    <property type="match status" value="1"/>
</dbReference>
<dbReference type="SUPFAM" id="SSF47203">
    <property type="entry name" value="Acyl-CoA dehydrogenase C-terminal domain-like"/>
    <property type="match status" value="1"/>
</dbReference>
<dbReference type="SUPFAM" id="SSF56645">
    <property type="entry name" value="Acyl-CoA dehydrogenase NM domain-like"/>
    <property type="match status" value="1"/>
</dbReference>
<dbReference type="Proteomes" id="UP000193006">
    <property type="component" value="Chromosome"/>
</dbReference>
<protein>
    <submittedName>
        <fullName evidence="7">Putative acyl-CoA dehydrogenase YdbM</fullName>
        <ecNumber evidence="7">1.3.99.-</ecNumber>
    </submittedName>
</protein>
<dbReference type="InterPro" id="IPR006091">
    <property type="entry name" value="Acyl-CoA_Oxase/DH_mid-dom"/>
</dbReference>
<dbReference type="Gene3D" id="1.20.140.10">
    <property type="entry name" value="Butyryl-CoA Dehydrogenase, subunit A, domain 3"/>
    <property type="match status" value="1"/>
</dbReference>
<evidence type="ECO:0000256" key="1">
    <source>
        <dbReference type="ARBA" id="ARBA00022630"/>
    </source>
</evidence>
<keyword evidence="1" id="KW-0285">Flavoprotein</keyword>
<dbReference type="AlphaFoldDB" id="A0A1X9M7T7"/>
<feature type="domain" description="Acyl-CoA dehydrogenase/oxidase N-terminal" evidence="5">
    <location>
        <begin position="10"/>
        <end position="97"/>
    </location>
</feature>
<dbReference type="InterPro" id="IPR013786">
    <property type="entry name" value="AcylCoA_DH/ox_N"/>
</dbReference>
<dbReference type="EC" id="1.3.99.-" evidence="7"/>
<dbReference type="InterPro" id="IPR009100">
    <property type="entry name" value="AcylCoA_DH/oxidase_NM_dom_sf"/>
</dbReference>